<keyword evidence="2" id="KW-0229">DNA integration</keyword>
<dbReference type="InterPro" id="IPR025166">
    <property type="entry name" value="Integrase_DNA_bind_dom"/>
</dbReference>
<dbReference type="Gene3D" id="1.10.150.130">
    <property type="match status" value="1"/>
</dbReference>
<dbReference type="InterPro" id="IPR013762">
    <property type="entry name" value="Integrase-like_cat_sf"/>
</dbReference>
<name>M9RP61_9RHOB</name>
<reference evidence="8 9" key="1">
    <citation type="journal article" date="2013" name="PLoS ONE">
        <title>Poles Apart: Arctic and Antarctic Octadecabacter strains Share High Genome Plasticity and a New Type of Xanthorhodopsin.</title>
        <authorList>
            <person name="Vollmers J."/>
            <person name="Voget S."/>
            <person name="Dietrich S."/>
            <person name="Gollnow K."/>
            <person name="Smits M."/>
            <person name="Meyer K."/>
            <person name="Brinkhoff T."/>
            <person name="Simon M."/>
            <person name="Daniel R."/>
        </authorList>
    </citation>
    <scope>NUCLEOTIDE SEQUENCE [LARGE SCALE GENOMIC DNA]</scope>
    <source>
        <strain evidence="8 9">238</strain>
    </source>
</reference>
<dbReference type="InterPro" id="IPR011010">
    <property type="entry name" value="DNA_brk_join_enz"/>
</dbReference>
<dbReference type="InterPro" id="IPR044068">
    <property type="entry name" value="CB"/>
</dbReference>
<dbReference type="Proteomes" id="UP000004688">
    <property type="component" value="Chromosome"/>
</dbReference>
<dbReference type="InterPro" id="IPR050808">
    <property type="entry name" value="Phage_Integrase"/>
</dbReference>
<accession>M9RP61</accession>
<keyword evidence="4" id="KW-0233">DNA recombination</keyword>
<dbReference type="OrthoDB" id="9795573at2"/>
<dbReference type="InterPro" id="IPR038488">
    <property type="entry name" value="Integrase_DNA-bd_sf"/>
</dbReference>
<dbReference type="InterPro" id="IPR053876">
    <property type="entry name" value="Phage_int_M"/>
</dbReference>
<evidence type="ECO:0000256" key="5">
    <source>
        <dbReference type="PROSITE-ProRule" id="PRU01248"/>
    </source>
</evidence>
<feature type="domain" description="Core-binding (CB)" evidence="7">
    <location>
        <begin position="107"/>
        <end position="188"/>
    </location>
</feature>
<dbReference type="KEGG" id="oar:OA238_c14350"/>
<evidence type="ECO:0000313" key="8">
    <source>
        <dbReference type="EMBL" id="AGI71585.1"/>
    </source>
</evidence>
<dbReference type="STRING" id="391616.OA238_c14350"/>
<keyword evidence="3 5" id="KW-0238">DNA-binding</keyword>
<evidence type="ECO:0000256" key="2">
    <source>
        <dbReference type="ARBA" id="ARBA00022908"/>
    </source>
</evidence>
<dbReference type="Pfam" id="PF00589">
    <property type="entry name" value="Phage_integrase"/>
    <property type="match status" value="1"/>
</dbReference>
<dbReference type="Pfam" id="PF22022">
    <property type="entry name" value="Phage_int_M"/>
    <property type="match status" value="1"/>
</dbReference>
<organism evidence="8 9">
    <name type="scientific">Octadecabacter arcticus 238</name>
    <dbReference type="NCBI Taxonomy" id="391616"/>
    <lineage>
        <taxon>Bacteria</taxon>
        <taxon>Pseudomonadati</taxon>
        <taxon>Pseudomonadota</taxon>
        <taxon>Alphaproteobacteria</taxon>
        <taxon>Rhodobacterales</taxon>
        <taxon>Roseobacteraceae</taxon>
        <taxon>Octadecabacter</taxon>
    </lineage>
</organism>
<evidence type="ECO:0000256" key="1">
    <source>
        <dbReference type="ARBA" id="ARBA00008857"/>
    </source>
</evidence>
<dbReference type="PROSITE" id="PS51900">
    <property type="entry name" value="CB"/>
    <property type="match status" value="1"/>
</dbReference>
<gene>
    <name evidence="8" type="ORF">OA238_c14350</name>
</gene>
<dbReference type="PANTHER" id="PTHR30629:SF2">
    <property type="entry name" value="PROPHAGE INTEGRASE INTS-RELATED"/>
    <property type="match status" value="1"/>
</dbReference>
<evidence type="ECO:0000313" key="9">
    <source>
        <dbReference type="Proteomes" id="UP000004688"/>
    </source>
</evidence>
<sequence length="407" mass="45088">MADANQEIERTEPNKHPNKALSAAFVRTATTPGKYNDGHGLFLKVVTSGAKRWVQRIVVRGKRTEIGLGSASLVSLAEARETALENRKLARAGGDPLQAKRTSEALLTFEEASRKVHKIHEPTWRNKKHAAQFLSTLETYTFPRMSNLKVSEVTTADVLAVLQPIWLEKPETAKRVRQRIGTVMKWAVANGWRQDNPAGAISQALPKQKQPVKHRKSLPYDEVSGCLVAVRSSRAFNATKLALELTVLTACRSGEVRLAEWSEIDLAKAEWTIPAQRMKASKEHRIPLSGRAVEVLEAAKALDDGTGLVFPSTTGNPLSDMTLSKLVKGLGYDVDVHGFRTSFKTWCQERTTTAREVSEAALAHSIQNKAEAAYARSDLFEKRRKLMEQWSCFVAEPSSAVLVRIAK</sequence>
<proteinExistence type="inferred from homology"/>
<dbReference type="Pfam" id="PF13356">
    <property type="entry name" value="Arm-DNA-bind_3"/>
    <property type="match status" value="1"/>
</dbReference>
<dbReference type="EMBL" id="CP003742">
    <property type="protein sequence ID" value="AGI71585.1"/>
    <property type="molecule type" value="Genomic_DNA"/>
</dbReference>
<dbReference type="Gene3D" id="3.30.160.390">
    <property type="entry name" value="Integrase, DNA-binding domain"/>
    <property type="match status" value="1"/>
</dbReference>
<evidence type="ECO:0000259" key="7">
    <source>
        <dbReference type="PROSITE" id="PS51900"/>
    </source>
</evidence>
<dbReference type="SUPFAM" id="SSF56349">
    <property type="entry name" value="DNA breaking-rejoining enzymes"/>
    <property type="match status" value="1"/>
</dbReference>
<dbReference type="PROSITE" id="PS51898">
    <property type="entry name" value="TYR_RECOMBINASE"/>
    <property type="match status" value="1"/>
</dbReference>
<dbReference type="InterPro" id="IPR010998">
    <property type="entry name" value="Integrase_recombinase_N"/>
</dbReference>
<dbReference type="Gene3D" id="1.10.443.10">
    <property type="entry name" value="Intergrase catalytic core"/>
    <property type="match status" value="1"/>
</dbReference>
<evidence type="ECO:0000256" key="3">
    <source>
        <dbReference type="ARBA" id="ARBA00023125"/>
    </source>
</evidence>
<dbReference type="HOGENOM" id="CLU_027562_0_2_5"/>
<dbReference type="PANTHER" id="PTHR30629">
    <property type="entry name" value="PROPHAGE INTEGRASE"/>
    <property type="match status" value="1"/>
</dbReference>
<dbReference type="eggNOG" id="COG0582">
    <property type="taxonomic scope" value="Bacteria"/>
</dbReference>
<dbReference type="RefSeq" id="WP_015494778.1">
    <property type="nucleotide sequence ID" value="NC_020908.1"/>
</dbReference>
<dbReference type="InterPro" id="IPR002104">
    <property type="entry name" value="Integrase_catalytic"/>
</dbReference>
<dbReference type="GO" id="GO:0006310">
    <property type="term" value="P:DNA recombination"/>
    <property type="evidence" value="ECO:0007669"/>
    <property type="project" value="UniProtKB-KW"/>
</dbReference>
<dbReference type="GO" id="GO:0003677">
    <property type="term" value="F:DNA binding"/>
    <property type="evidence" value="ECO:0007669"/>
    <property type="project" value="UniProtKB-UniRule"/>
</dbReference>
<protein>
    <submittedName>
        <fullName evidence="8">DNA integration/recombination/inversion protein</fullName>
    </submittedName>
</protein>
<dbReference type="GO" id="GO:0015074">
    <property type="term" value="P:DNA integration"/>
    <property type="evidence" value="ECO:0007669"/>
    <property type="project" value="UniProtKB-KW"/>
</dbReference>
<feature type="domain" description="Tyr recombinase" evidence="6">
    <location>
        <begin position="213"/>
        <end position="388"/>
    </location>
</feature>
<comment type="similarity">
    <text evidence="1">Belongs to the 'phage' integrase family.</text>
</comment>
<evidence type="ECO:0000259" key="6">
    <source>
        <dbReference type="PROSITE" id="PS51898"/>
    </source>
</evidence>
<dbReference type="CDD" id="cd00801">
    <property type="entry name" value="INT_P4_C"/>
    <property type="match status" value="1"/>
</dbReference>
<dbReference type="AlphaFoldDB" id="M9RP61"/>
<keyword evidence="9" id="KW-1185">Reference proteome</keyword>
<evidence type="ECO:0000256" key="4">
    <source>
        <dbReference type="ARBA" id="ARBA00023172"/>
    </source>
</evidence>